<evidence type="ECO:0000256" key="4">
    <source>
        <dbReference type="SAM" id="MobiDB-lite"/>
    </source>
</evidence>
<keyword evidence="5" id="KW-1133">Transmembrane helix</keyword>
<evidence type="ECO:0000256" key="3">
    <source>
        <dbReference type="ARBA" id="ARBA00022833"/>
    </source>
</evidence>
<reference evidence="7 8" key="1">
    <citation type="journal article" date="2016" name="G3 (Bethesda)">
        <title>First Draft Assembly and Annotation of the Genome of a California Endemic Oak Quercus lobata Nee (Fagaceae).</title>
        <authorList>
            <person name="Sork V.L."/>
            <person name="Fitz-Gibbon S.T."/>
            <person name="Puiu D."/>
            <person name="Crepeau M."/>
            <person name="Gugger P.F."/>
            <person name="Sherman R."/>
            <person name="Stevens K."/>
            <person name="Langley C.H."/>
            <person name="Pellegrini M."/>
            <person name="Salzberg S.L."/>
        </authorList>
    </citation>
    <scope>NUCLEOTIDE SEQUENCE [LARGE SCALE GENOMIC DNA]</scope>
    <source>
        <strain evidence="7 8">cv. SW786</strain>
    </source>
</reference>
<dbReference type="InterPro" id="IPR013083">
    <property type="entry name" value="Znf_RING/FYVE/PHD"/>
</dbReference>
<dbReference type="GeneID" id="115955529"/>
<proteinExistence type="predicted"/>
<dbReference type="SUPFAM" id="SSF57850">
    <property type="entry name" value="RING/U-box"/>
    <property type="match status" value="1"/>
</dbReference>
<dbReference type="PROSITE" id="PS51292">
    <property type="entry name" value="ZF_RING_CH"/>
    <property type="match status" value="1"/>
</dbReference>
<feature type="transmembrane region" description="Helical" evidence="5">
    <location>
        <begin position="204"/>
        <end position="222"/>
    </location>
</feature>
<dbReference type="Gene3D" id="3.30.40.10">
    <property type="entry name" value="Zinc/RING finger domain, C3HC4 (zinc finger)"/>
    <property type="match status" value="1"/>
</dbReference>
<feature type="compositionally biased region" description="Polar residues" evidence="4">
    <location>
        <begin position="18"/>
        <end position="38"/>
    </location>
</feature>
<dbReference type="KEGG" id="qlo:115955529"/>
<evidence type="ECO:0000313" key="8">
    <source>
        <dbReference type="Proteomes" id="UP000594261"/>
    </source>
</evidence>
<sequence>MTPMEHGMCNEKAVIENLPNSQPQGMSGTSSNSVQSETIIVIKEETKYVSKEDENSNPKSDTLETSKVSGDDQKVESVAPDSHSSIIDIRSTCDTVSGELVNAETVCRICHLSSEHQSRTTTLIELGCGCKNELGISHPQCAEAWFRSKGNRKCEICGESAKNVTGIEENTGVVVGWTEMRIIASARNSHSSDNDGSCLRRNHFCDFLLACLVLAFILPWFFSRN</sequence>
<feature type="compositionally biased region" description="Basic and acidic residues" evidence="4">
    <location>
        <begin position="42"/>
        <end position="75"/>
    </location>
</feature>
<dbReference type="InterPro" id="IPR011016">
    <property type="entry name" value="Znf_RING-CH"/>
</dbReference>
<reference evidence="7" key="2">
    <citation type="submission" date="2021-01" db="UniProtKB">
        <authorList>
            <consortium name="EnsemblPlants"/>
        </authorList>
    </citation>
    <scope>IDENTIFICATION</scope>
</reference>
<evidence type="ECO:0000256" key="1">
    <source>
        <dbReference type="ARBA" id="ARBA00022723"/>
    </source>
</evidence>
<keyword evidence="2" id="KW-0863">Zinc-finger</keyword>
<dbReference type="Gramene" id="QL08p042243:mrna">
    <property type="protein sequence ID" value="QL08p042243:mrna"/>
    <property type="gene ID" value="QL08p042243"/>
</dbReference>
<keyword evidence="8" id="KW-1185">Reference proteome</keyword>
<organism evidence="7 8">
    <name type="scientific">Quercus lobata</name>
    <name type="common">Valley oak</name>
    <dbReference type="NCBI Taxonomy" id="97700"/>
    <lineage>
        <taxon>Eukaryota</taxon>
        <taxon>Viridiplantae</taxon>
        <taxon>Streptophyta</taxon>
        <taxon>Embryophyta</taxon>
        <taxon>Tracheophyta</taxon>
        <taxon>Spermatophyta</taxon>
        <taxon>Magnoliopsida</taxon>
        <taxon>eudicotyledons</taxon>
        <taxon>Gunneridae</taxon>
        <taxon>Pentapetalae</taxon>
        <taxon>rosids</taxon>
        <taxon>fabids</taxon>
        <taxon>Fagales</taxon>
        <taxon>Fagaceae</taxon>
        <taxon>Quercus</taxon>
    </lineage>
</organism>
<keyword evidence="3" id="KW-0862">Zinc</keyword>
<evidence type="ECO:0000259" key="6">
    <source>
        <dbReference type="PROSITE" id="PS51292"/>
    </source>
</evidence>
<dbReference type="EnsemblPlants" id="QL08p042243:mrna">
    <property type="protein sequence ID" value="QL08p042243:mrna"/>
    <property type="gene ID" value="QL08p042243"/>
</dbReference>
<dbReference type="EMBL" id="LRBV02000008">
    <property type="status" value="NOT_ANNOTATED_CDS"/>
    <property type="molecule type" value="Genomic_DNA"/>
</dbReference>
<dbReference type="AlphaFoldDB" id="A0A7N2MCP0"/>
<dbReference type="OMA" id="IHLGCEC"/>
<evidence type="ECO:0000313" key="7">
    <source>
        <dbReference type="EnsemblPlants" id="QL08p042243:mrna"/>
    </source>
</evidence>
<dbReference type="PANTHER" id="PTHR46214">
    <property type="entry name" value="ZINC FINGER, RING-CH-TYPE"/>
    <property type="match status" value="1"/>
</dbReference>
<dbReference type="Proteomes" id="UP000594261">
    <property type="component" value="Chromosome 8"/>
</dbReference>
<feature type="domain" description="RING-CH-type" evidence="6">
    <location>
        <begin position="99"/>
        <end position="164"/>
    </location>
</feature>
<keyword evidence="5" id="KW-0472">Membrane</keyword>
<evidence type="ECO:0000256" key="5">
    <source>
        <dbReference type="SAM" id="Phobius"/>
    </source>
</evidence>
<dbReference type="RefSeq" id="XP_030929530.1">
    <property type="nucleotide sequence ID" value="XM_031073670.1"/>
</dbReference>
<dbReference type="GO" id="GO:0008270">
    <property type="term" value="F:zinc ion binding"/>
    <property type="evidence" value="ECO:0007669"/>
    <property type="project" value="UniProtKB-KW"/>
</dbReference>
<dbReference type="RefSeq" id="XP_030929531.1">
    <property type="nucleotide sequence ID" value="XM_031073671.1"/>
</dbReference>
<dbReference type="SMART" id="SM00744">
    <property type="entry name" value="RINGv"/>
    <property type="match status" value="1"/>
</dbReference>
<name>A0A7N2MCP0_QUELO</name>
<dbReference type="InParanoid" id="A0A7N2MCP0"/>
<keyword evidence="1" id="KW-0479">Metal-binding</keyword>
<dbReference type="Pfam" id="PF12906">
    <property type="entry name" value="RINGv"/>
    <property type="match status" value="1"/>
</dbReference>
<gene>
    <name evidence="7" type="primary">LOC115955529</name>
</gene>
<evidence type="ECO:0000256" key="2">
    <source>
        <dbReference type="ARBA" id="ARBA00022771"/>
    </source>
</evidence>
<protein>
    <recommendedName>
        <fullName evidence="6">RING-CH-type domain-containing protein</fullName>
    </recommendedName>
</protein>
<keyword evidence="5" id="KW-0812">Transmembrane</keyword>
<feature type="region of interest" description="Disordered" evidence="4">
    <location>
        <begin position="17"/>
        <end position="82"/>
    </location>
</feature>
<dbReference type="OrthoDB" id="1734943at2759"/>
<accession>A0A7N2MCP0</accession>
<dbReference type="PANTHER" id="PTHR46214:SF8">
    <property type="entry name" value="RING_FYVE_PHD ZINC FINGER SUPERFAMILY PROTEIN"/>
    <property type="match status" value="1"/>
</dbReference>